<dbReference type="Proteomes" id="UP000424752">
    <property type="component" value="Chromosome"/>
</dbReference>
<dbReference type="SUPFAM" id="SSF49401">
    <property type="entry name" value="Bacterial adhesins"/>
    <property type="match status" value="1"/>
</dbReference>
<organism evidence="4 5">
    <name type="scientific">Erwinia sorbitola</name>
    <dbReference type="NCBI Taxonomy" id="2681984"/>
    <lineage>
        <taxon>Bacteria</taxon>
        <taxon>Pseudomonadati</taxon>
        <taxon>Pseudomonadota</taxon>
        <taxon>Gammaproteobacteria</taxon>
        <taxon>Enterobacterales</taxon>
        <taxon>Erwiniaceae</taxon>
        <taxon>Erwinia</taxon>
    </lineage>
</organism>
<dbReference type="Proteomes" id="UP000480164">
    <property type="component" value="Unassembled WGS sequence"/>
</dbReference>
<evidence type="ECO:0000256" key="1">
    <source>
        <dbReference type="SAM" id="SignalP"/>
    </source>
</evidence>
<reference evidence="4 5" key="2">
    <citation type="submission" date="2019-12" db="EMBL/GenBank/DDBJ databases">
        <title>Erwinia sp. nov., isolated from droppings of birds in the Qinghai-Tiebt plateau of China.</title>
        <authorList>
            <person name="Ge Y."/>
        </authorList>
    </citation>
    <scope>NUCLEOTIDE SEQUENCE [LARGE SCALE GENOMIC DNA]</scope>
    <source>
        <strain evidence="4 5">J780</strain>
    </source>
</reference>
<evidence type="ECO:0000313" key="4">
    <source>
        <dbReference type="EMBL" id="QGU89626.1"/>
    </source>
</evidence>
<feature type="signal peptide" evidence="1">
    <location>
        <begin position="1"/>
        <end position="17"/>
    </location>
</feature>
<accession>A0A6L6GUU1</accession>
<dbReference type="Pfam" id="PF00419">
    <property type="entry name" value="Fimbrial"/>
    <property type="match status" value="1"/>
</dbReference>
<protein>
    <submittedName>
        <fullName evidence="4">Fimbrial protein</fullName>
    </submittedName>
</protein>
<evidence type="ECO:0000313" key="6">
    <source>
        <dbReference type="Proteomes" id="UP000480164"/>
    </source>
</evidence>
<gene>
    <name evidence="3" type="ORF">GK011_15785</name>
    <name evidence="4" type="ORF">GN242_04445</name>
</gene>
<name>A0A6I6ETS3_9GAMM</name>
<evidence type="ECO:0000313" key="5">
    <source>
        <dbReference type="Proteomes" id="UP000424752"/>
    </source>
</evidence>
<dbReference type="EMBL" id="CP046509">
    <property type="protein sequence ID" value="QGU89626.1"/>
    <property type="molecule type" value="Genomic_DNA"/>
</dbReference>
<dbReference type="GO" id="GO:0007155">
    <property type="term" value="P:cell adhesion"/>
    <property type="evidence" value="ECO:0007669"/>
    <property type="project" value="InterPro"/>
</dbReference>
<proteinExistence type="predicted"/>
<dbReference type="InterPro" id="IPR008966">
    <property type="entry name" value="Adhesion_dom_sf"/>
</dbReference>
<dbReference type="Gene3D" id="2.60.40.1090">
    <property type="entry name" value="Fimbrial-type adhesion domain"/>
    <property type="match status" value="1"/>
</dbReference>
<dbReference type="EMBL" id="WLZX01000006">
    <property type="protein sequence ID" value="MTD28402.1"/>
    <property type="molecule type" value="Genomic_DNA"/>
</dbReference>
<keyword evidence="1" id="KW-0732">Signal</keyword>
<dbReference type="InterPro" id="IPR000259">
    <property type="entry name" value="Adhesion_dom_fimbrial"/>
</dbReference>
<feature type="domain" description="Fimbrial-type adhesion" evidence="2">
    <location>
        <begin position="28"/>
        <end position="158"/>
    </location>
</feature>
<dbReference type="AlphaFoldDB" id="A0A6I6ETS3"/>
<evidence type="ECO:0000259" key="2">
    <source>
        <dbReference type="Pfam" id="PF00419"/>
    </source>
</evidence>
<feature type="chain" id="PRO_5044633543" evidence="1">
    <location>
        <begin position="18"/>
        <end position="158"/>
    </location>
</feature>
<dbReference type="InterPro" id="IPR036937">
    <property type="entry name" value="Adhesion_dom_fimbrial_sf"/>
</dbReference>
<sequence>MLVLGTMLLVSSSLAVANTVALVTVLAYVTKPLDCVINNNQAIEVDFGNEVITTKVDGRNYMQEVKYTLRCSGDTVNTLKLQIQGEPAWFNPAVLATVQQRDLGIEIWADGIILPANSWLNFTYPNVPLLSAVPVKRSGSTLSAGKFSAAATMKIDVQ</sequence>
<evidence type="ECO:0000313" key="3">
    <source>
        <dbReference type="EMBL" id="MTD28402.1"/>
    </source>
</evidence>
<accession>A0A6I6ETS3</accession>
<dbReference type="GO" id="GO:0009289">
    <property type="term" value="C:pilus"/>
    <property type="evidence" value="ECO:0007669"/>
    <property type="project" value="InterPro"/>
</dbReference>
<dbReference type="KEGG" id="erwi:GN242_04445"/>
<keyword evidence="6" id="KW-1185">Reference proteome</keyword>
<reference evidence="3 6" key="1">
    <citation type="submission" date="2019-11" db="EMBL/GenBank/DDBJ databases">
        <title>Erwinia sp. nov., isolated from feces of birds in Tibet plateau of China.</title>
        <authorList>
            <person name="Ge Y."/>
        </authorList>
    </citation>
    <scope>NUCLEOTIDE SEQUENCE [LARGE SCALE GENOMIC DNA]</scope>
    <source>
        <strain evidence="3 6">J316</strain>
    </source>
</reference>